<reference evidence="4 5" key="1">
    <citation type="submission" date="2022-07" db="EMBL/GenBank/DDBJ databases">
        <title>Novel species in genus cellulomonas.</title>
        <authorList>
            <person name="Ye L."/>
        </authorList>
    </citation>
    <scope>NUCLEOTIDE SEQUENCE [LARGE SCALE GENOMIC DNA]</scope>
    <source>
        <strain evidence="5">zg-Y908</strain>
    </source>
</reference>
<dbReference type="PANTHER" id="PTHR35273">
    <property type="entry name" value="ALPHA-1,4 POLYGALACTOSAMINIDASE, PUTATIVE (AFU_ORTHOLOGUE AFUA_3G07890)-RELATED"/>
    <property type="match status" value="1"/>
</dbReference>
<feature type="signal peptide" evidence="2">
    <location>
        <begin position="1"/>
        <end position="26"/>
    </location>
</feature>
<evidence type="ECO:0000313" key="4">
    <source>
        <dbReference type="EMBL" id="UUI65228.1"/>
    </source>
</evidence>
<evidence type="ECO:0000256" key="2">
    <source>
        <dbReference type="SAM" id="SignalP"/>
    </source>
</evidence>
<dbReference type="EMBL" id="CP101989">
    <property type="protein sequence ID" value="UUI65228.1"/>
    <property type="molecule type" value="Genomic_DNA"/>
</dbReference>
<dbReference type="RefSeq" id="WP_227563724.1">
    <property type="nucleotide sequence ID" value="NZ_CP101989.1"/>
</dbReference>
<keyword evidence="5" id="KW-1185">Reference proteome</keyword>
<sequence>MPRTTPRRTSALVAACAVLVLVTACRAPVDGTAPVTSSTPDAPTSTAQPAPADGAAPTPDAAPAAGSPPTSSSPSAPTTPGPEPDGTPAASPSPAARAVTLPAPGTPFEYQLGGADEPAAGAGVVVRDSTAAPTGRYDVCYVNGFQTQPHETERLLRTDPGLVLHHAGEPLRDEGWPDEVLYDISEDDLRQRVAERVGAAIDACAAAGFDAVEVDNLDSYTRSLGRISTTDTLAYAALLVERAHAAGLAFAQKNTAELTTQVRALGADLAVAEECREWEECDVYTSAYPVVLDVEYDRAAFDAACAEQQDPATRATGLSVVLRDRDVLPRTAPGAVHESC</sequence>
<dbReference type="InterPro" id="IPR004352">
    <property type="entry name" value="GH114_TIM-barrel"/>
</dbReference>
<dbReference type="Pfam" id="PF03537">
    <property type="entry name" value="Glyco_hydro_114"/>
    <property type="match status" value="1"/>
</dbReference>
<evidence type="ECO:0000259" key="3">
    <source>
        <dbReference type="Pfam" id="PF03537"/>
    </source>
</evidence>
<protein>
    <submittedName>
        <fullName evidence="4">Endo alpha-1,4 polygalactosaminidase</fullName>
    </submittedName>
</protein>
<feature type="domain" description="Glycoside-hydrolase family GH114 TIM-barrel" evidence="3">
    <location>
        <begin position="108"/>
        <end position="327"/>
    </location>
</feature>
<dbReference type="Gene3D" id="3.20.20.70">
    <property type="entry name" value="Aldolase class I"/>
    <property type="match status" value="1"/>
</dbReference>
<dbReference type="InterPro" id="IPR017853">
    <property type="entry name" value="GH"/>
</dbReference>
<gene>
    <name evidence="4" type="ORF">NP075_00325</name>
</gene>
<feature type="chain" id="PRO_5046292373" evidence="2">
    <location>
        <begin position="27"/>
        <end position="340"/>
    </location>
</feature>
<feature type="compositionally biased region" description="Low complexity" evidence="1">
    <location>
        <begin position="31"/>
        <end position="76"/>
    </location>
</feature>
<keyword evidence="2" id="KW-0732">Signal</keyword>
<dbReference type="InterPro" id="IPR013785">
    <property type="entry name" value="Aldolase_TIM"/>
</dbReference>
<dbReference type="Proteomes" id="UP001317322">
    <property type="component" value="Chromosome"/>
</dbReference>
<proteinExistence type="predicted"/>
<name>A0ABY5K9X0_9CELL</name>
<dbReference type="PANTHER" id="PTHR35273:SF2">
    <property type="entry name" value="ALPHA-GALACTOSIDASE"/>
    <property type="match status" value="1"/>
</dbReference>
<evidence type="ECO:0000313" key="5">
    <source>
        <dbReference type="Proteomes" id="UP001317322"/>
    </source>
</evidence>
<feature type="compositionally biased region" description="Low complexity" evidence="1">
    <location>
        <begin position="86"/>
        <end position="98"/>
    </location>
</feature>
<organism evidence="4 5">
    <name type="scientific">Cellulomonas wangsupingiae</name>
    <dbReference type="NCBI Taxonomy" id="2968085"/>
    <lineage>
        <taxon>Bacteria</taxon>
        <taxon>Bacillati</taxon>
        <taxon>Actinomycetota</taxon>
        <taxon>Actinomycetes</taxon>
        <taxon>Micrococcales</taxon>
        <taxon>Cellulomonadaceae</taxon>
        <taxon>Cellulomonas</taxon>
    </lineage>
</organism>
<accession>A0ABY5K9X0</accession>
<dbReference type="SUPFAM" id="SSF51445">
    <property type="entry name" value="(Trans)glycosidases"/>
    <property type="match status" value="1"/>
</dbReference>
<feature type="region of interest" description="Disordered" evidence="1">
    <location>
        <begin position="31"/>
        <end position="116"/>
    </location>
</feature>
<evidence type="ECO:0000256" key="1">
    <source>
        <dbReference type="SAM" id="MobiDB-lite"/>
    </source>
</evidence>
<dbReference type="PROSITE" id="PS51257">
    <property type="entry name" value="PROKAR_LIPOPROTEIN"/>
    <property type="match status" value="1"/>
</dbReference>